<name>A0ABU6ZY10_9FABA</name>
<dbReference type="Proteomes" id="UP001341840">
    <property type="component" value="Unassembled WGS sequence"/>
</dbReference>
<comment type="caution">
    <text evidence="2">The sequence shown here is derived from an EMBL/GenBank/DDBJ whole genome shotgun (WGS) entry which is preliminary data.</text>
</comment>
<feature type="non-terminal residue" evidence="2">
    <location>
        <position position="1"/>
    </location>
</feature>
<reference evidence="2 3" key="1">
    <citation type="journal article" date="2023" name="Plants (Basel)">
        <title>Bridging the Gap: Combining Genomics and Transcriptomics Approaches to Understand Stylosanthes scabra, an Orphan Legume from the Brazilian Caatinga.</title>
        <authorList>
            <person name="Ferreira-Neto J.R.C."/>
            <person name="da Silva M.D."/>
            <person name="Binneck E."/>
            <person name="de Melo N.F."/>
            <person name="da Silva R.H."/>
            <person name="de Melo A.L.T.M."/>
            <person name="Pandolfi V."/>
            <person name="Bustamante F.O."/>
            <person name="Brasileiro-Vidal A.C."/>
            <person name="Benko-Iseppon A.M."/>
        </authorList>
    </citation>
    <scope>NUCLEOTIDE SEQUENCE [LARGE SCALE GENOMIC DNA]</scope>
    <source>
        <tissue evidence="2">Leaves</tissue>
    </source>
</reference>
<dbReference type="EMBL" id="JASCZI010276587">
    <property type="protein sequence ID" value="MED6226851.1"/>
    <property type="molecule type" value="Genomic_DNA"/>
</dbReference>
<sequence>TPTHPTKPNTTLLLPTTTTITTTSAASTTTLPIPNPLPPCLTHIRGPIFITNVPKELSAGVSPHSHRKIKNVINPHHSYKPSSTLSSPPQPPQIHPCFASTSITPEHRLRQGCFDPAATAVEESNGFDLSISLYASSDNESSTLRL</sequence>
<accession>A0ABU6ZY10</accession>
<keyword evidence="3" id="KW-1185">Reference proteome</keyword>
<evidence type="ECO:0000256" key="1">
    <source>
        <dbReference type="SAM" id="MobiDB-lite"/>
    </source>
</evidence>
<gene>
    <name evidence="2" type="ORF">PIB30_107767</name>
</gene>
<proteinExistence type="predicted"/>
<protein>
    <submittedName>
        <fullName evidence="2">Uncharacterized protein</fullName>
    </submittedName>
</protein>
<evidence type="ECO:0000313" key="3">
    <source>
        <dbReference type="Proteomes" id="UP001341840"/>
    </source>
</evidence>
<feature type="region of interest" description="Disordered" evidence="1">
    <location>
        <begin position="74"/>
        <end position="99"/>
    </location>
</feature>
<evidence type="ECO:0000313" key="2">
    <source>
        <dbReference type="EMBL" id="MED6226851.1"/>
    </source>
</evidence>
<organism evidence="2 3">
    <name type="scientific">Stylosanthes scabra</name>
    <dbReference type="NCBI Taxonomy" id="79078"/>
    <lineage>
        <taxon>Eukaryota</taxon>
        <taxon>Viridiplantae</taxon>
        <taxon>Streptophyta</taxon>
        <taxon>Embryophyta</taxon>
        <taxon>Tracheophyta</taxon>
        <taxon>Spermatophyta</taxon>
        <taxon>Magnoliopsida</taxon>
        <taxon>eudicotyledons</taxon>
        <taxon>Gunneridae</taxon>
        <taxon>Pentapetalae</taxon>
        <taxon>rosids</taxon>
        <taxon>fabids</taxon>
        <taxon>Fabales</taxon>
        <taxon>Fabaceae</taxon>
        <taxon>Papilionoideae</taxon>
        <taxon>50 kb inversion clade</taxon>
        <taxon>dalbergioids sensu lato</taxon>
        <taxon>Dalbergieae</taxon>
        <taxon>Pterocarpus clade</taxon>
        <taxon>Stylosanthes</taxon>
    </lineage>
</organism>